<dbReference type="SUPFAM" id="SSF52777">
    <property type="entry name" value="CoA-dependent acyltransferases"/>
    <property type="match status" value="2"/>
</dbReference>
<comment type="caution">
    <text evidence="1">The sequence shown here is derived from an EMBL/GenBank/DDBJ whole genome shotgun (WGS) entry which is preliminary data.</text>
</comment>
<protein>
    <recommendedName>
        <fullName evidence="3">Condensation domain-containing protein</fullName>
    </recommendedName>
</protein>
<dbReference type="EMBL" id="JACGCM010000816">
    <property type="protein sequence ID" value="KAF6165882.1"/>
    <property type="molecule type" value="Genomic_DNA"/>
</dbReference>
<evidence type="ECO:0000313" key="2">
    <source>
        <dbReference type="Proteomes" id="UP000541444"/>
    </source>
</evidence>
<dbReference type="PANTHER" id="PTHR34375">
    <property type="entry name" value="GATA ZINC FINGER PROTEIN-RELATED"/>
    <property type="match status" value="1"/>
</dbReference>
<gene>
    <name evidence="1" type="ORF">GIB67_012779</name>
</gene>
<evidence type="ECO:0000313" key="1">
    <source>
        <dbReference type="EMBL" id="KAF6165882.1"/>
    </source>
</evidence>
<dbReference type="OrthoDB" id="439993at2759"/>
<dbReference type="Gene3D" id="3.30.559.30">
    <property type="entry name" value="Nonribosomal peptide synthetase, condensation domain"/>
    <property type="match status" value="1"/>
</dbReference>
<keyword evidence="2" id="KW-1185">Reference proteome</keyword>
<organism evidence="1 2">
    <name type="scientific">Kingdonia uniflora</name>
    <dbReference type="NCBI Taxonomy" id="39325"/>
    <lineage>
        <taxon>Eukaryota</taxon>
        <taxon>Viridiplantae</taxon>
        <taxon>Streptophyta</taxon>
        <taxon>Embryophyta</taxon>
        <taxon>Tracheophyta</taxon>
        <taxon>Spermatophyta</taxon>
        <taxon>Magnoliopsida</taxon>
        <taxon>Ranunculales</taxon>
        <taxon>Circaeasteraceae</taxon>
        <taxon>Kingdonia</taxon>
    </lineage>
</organism>
<dbReference type="AlphaFoldDB" id="A0A7J7NFW8"/>
<reference evidence="1 2" key="1">
    <citation type="journal article" date="2020" name="IScience">
        <title>Genome Sequencing of the Endangered Kingdonia uniflora (Circaeasteraceae, Ranunculales) Reveals Potential Mechanisms of Evolutionary Specialization.</title>
        <authorList>
            <person name="Sun Y."/>
            <person name="Deng T."/>
            <person name="Zhang A."/>
            <person name="Moore M.J."/>
            <person name="Landis J.B."/>
            <person name="Lin N."/>
            <person name="Zhang H."/>
            <person name="Zhang X."/>
            <person name="Huang J."/>
            <person name="Zhang X."/>
            <person name="Sun H."/>
            <person name="Wang H."/>
        </authorList>
    </citation>
    <scope>NUCLEOTIDE SEQUENCE [LARGE SCALE GENOMIC DNA]</scope>
    <source>
        <strain evidence="1">TB1705</strain>
        <tissue evidence="1">Leaf</tissue>
    </source>
</reference>
<dbReference type="Proteomes" id="UP000541444">
    <property type="component" value="Unassembled WGS sequence"/>
</dbReference>
<name>A0A7J7NFW8_9MAGN</name>
<dbReference type="PANTHER" id="PTHR34375:SF2">
    <property type="entry name" value="GATA ZINC FINGER PROTEIN"/>
    <property type="match status" value="1"/>
</dbReference>
<proteinExistence type="predicted"/>
<sequence>MSRLVGNTEYSWCRAVEGGTGITVVFVLLSKPPNFTILQNALHNLQISHPILRSKLTFSTESNSFSFTIPQTPHLQINQSPNLNLNPNLSFHQVLEHELNQNPWVNSNCGEDCWDVFVVTVYELGESKWGISLRFHTAVCDRTSAVTVLRELLGLIGGEGVGVGEGEEGVVNLGIEDLIPSGKANKPFWARGIDLFGYSLNSFRFSNLGFCDVSSPRASGVARLQLDADETTRLLAVTVEGVVGFDLEEWWRRRQRRGFQIRGFVRELLGLIWKSGGGEGKEGVVNLGIENLIPSGKANKPFWARGVDLFGYSLNSFRFSNSGFCDVSSPRASGVVRLQLDVDETTWLLAGCNRSGVKLCGALAAAGLIAAYTSKHDVDHQSEKYAVVTIIDCRKVLDPPLQNHNLGFYHSAVLNTNNIDGRTGLWELASRCYMSFANAIDSNKHFTDMGDLNFLMCKAIDNPSFTPSSSSRTSYISVFEDPVMDDFKSEALLEVGLEDYVGCSSVHGIGPSIAVFDTIKDGRLDCAFVYPTPLHSREQIGDLIDHMKRILVEGSL</sequence>
<accession>A0A7J7NFW8</accession>
<evidence type="ECO:0008006" key="3">
    <source>
        <dbReference type="Google" id="ProtNLM"/>
    </source>
</evidence>